<sequence>MNRERKARLNIISSLLYQLTALFCGLIIPRLLIDAFGSAAYGATMSIAQFLSYITLFEGGIGGVARALLYEPLARQKTEDIARIVYSISRFFKWIAFGFLAYTFVLACIYKQIAHFESFSFWNSFLLVLVISISTMGQYYIGMAYQVLLQASQLSYVTNFLAIVTSLVNTALILILVHMNCSLIVVKLFSSIVFVIRPLVLSVYVKRKFQLPPENEVSNIPKRLPGQWSGLSQHLAYFFFSNTDVVVLTLMKSLSLVSVYSVYSNVVKMLQGLTNSFSAGMEALFGELLARGKDKQLSQIFTHYETLISMVSISLFSVALLLIVPFVRIYTRGVTDADYIQPVFGFVLILAILVECLRAPYHCLCIAAGHFKQTEWAAYGETLINILFSVLLVIPFGLSGVAAATLCASAFRFLYYVYYLQENILRRRIYLFFKRALINTADLLLICLIGSFLLKHLQLQNFFEFILTGGLFTALSILITVGVNALLDYKETKWLFGKFMDQKKSDPNGKRRGC</sequence>
<dbReference type="Proteomes" id="UP000186341">
    <property type="component" value="Unassembled WGS sequence"/>
</dbReference>
<name>A0A1U7NEI7_9FIRM</name>
<evidence type="ECO:0000256" key="3">
    <source>
        <dbReference type="ARBA" id="ARBA00022692"/>
    </source>
</evidence>
<dbReference type="PANTHER" id="PTHR30250">
    <property type="entry name" value="PST FAMILY PREDICTED COLANIC ACID TRANSPORTER"/>
    <property type="match status" value="1"/>
</dbReference>
<evidence type="ECO:0000256" key="1">
    <source>
        <dbReference type="ARBA" id="ARBA00004651"/>
    </source>
</evidence>
<feature type="transmembrane region" description="Helical" evidence="6">
    <location>
        <begin position="465"/>
        <end position="487"/>
    </location>
</feature>
<organism evidence="7 8">
    <name type="scientific">Ileibacterium valens</name>
    <dbReference type="NCBI Taxonomy" id="1862668"/>
    <lineage>
        <taxon>Bacteria</taxon>
        <taxon>Bacillati</taxon>
        <taxon>Bacillota</taxon>
        <taxon>Erysipelotrichia</taxon>
        <taxon>Erysipelotrichales</taxon>
        <taxon>Erysipelotrichaceae</taxon>
        <taxon>Ileibacterium</taxon>
    </lineage>
</organism>
<dbReference type="RefSeq" id="WP_075820388.1">
    <property type="nucleotide sequence ID" value="NZ_CAJUTZ010000106.1"/>
</dbReference>
<comment type="subcellular location">
    <subcellularLocation>
        <location evidence="1">Cell membrane</location>
        <topology evidence="1">Multi-pass membrane protein</topology>
    </subcellularLocation>
</comment>
<feature type="transmembrane region" description="Helical" evidence="6">
    <location>
        <begin position="307"/>
        <end position="327"/>
    </location>
</feature>
<dbReference type="EMBL" id="MPJW01000180">
    <property type="protein sequence ID" value="OLU38057.1"/>
    <property type="molecule type" value="Genomic_DNA"/>
</dbReference>
<evidence type="ECO:0000256" key="2">
    <source>
        <dbReference type="ARBA" id="ARBA00022475"/>
    </source>
</evidence>
<feature type="transmembrane region" description="Helical" evidence="6">
    <location>
        <begin position="183"/>
        <end position="205"/>
    </location>
</feature>
<keyword evidence="8" id="KW-1185">Reference proteome</keyword>
<dbReference type="GeneID" id="82203316"/>
<evidence type="ECO:0000313" key="8">
    <source>
        <dbReference type="Proteomes" id="UP000186341"/>
    </source>
</evidence>
<keyword evidence="5 6" id="KW-0472">Membrane</keyword>
<evidence type="ECO:0000256" key="5">
    <source>
        <dbReference type="ARBA" id="ARBA00023136"/>
    </source>
</evidence>
<dbReference type="OrthoDB" id="8609648at2"/>
<reference evidence="7 8" key="1">
    <citation type="submission" date="2016-11" db="EMBL/GenBank/DDBJ databases">
        <title>Description of two novel members of the family Erysipelotrichaceae: Ileibacterium lipovorans gen. nov., sp. nov. and Dubosiella newyorkensis, gen. nov., sp. nov.</title>
        <authorList>
            <person name="Cox L.M."/>
            <person name="Sohn J."/>
            <person name="Tyrrell K.L."/>
            <person name="Citron D.M."/>
            <person name="Lawson P.A."/>
            <person name="Patel N.B."/>
            <person name="Iizumi T."/>
            <person name="Perez-Perez G.I."/>
            <person name="Goldstein E.J."/>
            <person name="Blaser M.J."/>
        </authorList>
    </citation>
    <scope>NUCLEOTIDE SEQUENCE [LARGE SCALE GENOMIC DNA]</scope>
    <source>
        <strain evidence="7 8">NYU-BL-A3</strain>
    </source>
</reference>
<dbReference type="AlphaFoldDB" id="A0A1U7NEI7"/>
<keyword evidence="2" id="KW-1003">Cell membrane</keyword>
<feature type="transmembrane region" description="Helical" evidence="6">
    <location>
        <begin position="432"/>
        <end position="453"/>
    </location>
</feature>
<feature type="transmembrane region" description="Helical" evidence="6">
    <location>
        <begin position="154"/>
        <end position="177"/>
    </location>
</feature>
<feature type="transmembrane region" description="Helical" evidence="6">
    <location>
        <begin position="12"/>
        <end position="33"/>
    </location>
</feature>
<feature type="transmembrane region" description="Helical" evidence="6">
    <location>
        <begin position="45"/>
        <end position="70"/>
    </location>
</feature>
<feature type="transmembrane region" description="Helical" evidence="6">
    <location>
        <begin position="339"/>
        <end position="357"/>
    </location>
</feature>
<feature type="transmembrane region" description="Helical" evidence="6">
    <location>
        <begin position="91"/>
        <end position="113"/>
    </location>
</feature>
<evidence type="ECO:0000256" key="4">
    <source>
        <dbReference type="ARBA" id="ARBA00022989"/>
    </source>
</evidence>
<proteinExistence type="predicted"/>
<evidence type="ECO:0000256" key="6">
    <source>
        <dbReference type="SAM" id="Phobius"/>
    </source>
</evidence>
<dbReference type="InterPro" id="IPR050833">
    <property type="entry name" value="Poly_Biosynth_Transport"/>
</dbReference>
<feature type="transmembrane region" description="Helical" evidence="6">
    <location>
        <begin position="402"/>
        <end position="420"/>
    </location>
</feature>
<keyword evidence="3 6" id="KW-0812">Transmembrane</keyword>
<feature type="transmembrane region" description="Helical" evidence="6">
    <location>
        <begin position="119"/>
        <end position="142"/>
    </location>
</feature>
<feature type="transmembrane region" description="Helical" evidence="6">
    <location>
        <begin position="378"/>
        <end position="396"/>
    </location>
</feature>
<accession>A0A1U7NEI7</accession>
<keyword evidence="4 6" id="KW-1133">Transmembrane helix</keyword>
<dbReference type="GO" id="GO:0005886">
    <property type="term" value="C:plasma membrane"/>
    <property type="evidence" value="ECO:0007669"/>
    <property type="project" value="UniProtKB-SubCell"/>
</dbReference>
<comment type="caution">
    <text evidence="7">The sequence shown here is derived from an EMBL/GenBank/DDBJ whole genome shotgun (WGS) entry which is preliminary data.</text>
</comment>
<gene>
    <name evidence="7" type="ORF">BO222_09085</name>
</gene>
<dbReference type="PANTHER" id="PTHR30250:SF26">
    <property type="entry name" value="PSMA PROTEIN"/>
    <property type="match status" value="1"/>
</dbReference>
<evidence type="ECO:0000313" key="7">
    <source>
        <dbReference type="EMBL" id="OLU38057.1"/>
    </source>
</evidence>
<protein>
    <submittedName>
        <fullName evidence="7">Uncharacterized protein</fullName>
    </submittedName>
</protein>